<evidence type="ECO:0000313" key="3">
    <source>
        <dbReference type="EMBL" id="XDQ16562.1"/>
    </source>
</evidence>
<protein>
    <recommendedName>
        <fullName evidence="4">Integral membrane protein</fullName>
    </recommendedName>
</protein>
<feature type="transmembrane region" description="Helical" evidence="2">
    <location>
        <begin position="400"/>
        <end position="424"/>
    </location>
</feature>
<organism evidence="3">
    <name type="scientific">Streptomyces sp. R11</name>
    <dbReference type="NCBI Taxonomy" id="3238625"/>
    <lineage>
        <taxon>Bacteria</taxon>
        <taxon>Bacillati</taxon>
        <taxon>Actinomycetota</taxon>
        <taxon>Actinomycetes</taxon>
        <taxon>Kitasatosporales</taxon>
        <taxon>Streptomycetaceae</taxon>
        <taxon>Streptomyces</taxon>
    </lineage>
</organism>
<evidence type="ECO:0000256" key="2">
    <source>
        <dbReference type="SAM" id="Phobius"/>
    </source>
</evidence>
<gene>
    <name evidence="3" type="ORF">AB5J55_41980</name>
</gene>
<feature type="transmembrane region" description="Helical" evidence="2">
    <location>
        <begin position="151"/>
        <end position="168"/>
    </location>
</feature>
<dbReference type="EMBL" id="CP163432">
    <property type="protein sequence ID" value="XDQ16562.1"/>
    <property type="molecule type" value="Genomic_DNA"/>
</dbReference>
<keyword evidence="2" id="KW-0812">Transmembrane</keyword>
<feature type="transmembrane region" description="Helical" evidence="2">
    <location>
        <begin position="322"/>
        <end position="346"/>
    </location>
</feature>
<dbReference type="AlphaFoldDB" id="A0AB39NE54"/>
<accession>A0AB39NE54</accession>
<evidence type="ECO:0008006" key="4">
    <source>
        <dbReference type="Google" id="ProtNLM"/>
    </source>
</evidence>
<feature type="region of interest" description="Disordered" evidence="1">
    <location>
        <begin position="730"/>
        <end position="756"/>
    </location>
</feature>
<feature type="transmembrane region" description="Helical" evidence="2">
    <location>
        <begin position="86"/>
        <end position="105"/>
    </location>
</feature>
<proteinExistence type="predicted"/>
<feature type="transmembrane region" description="Helical" evidence="2">
    <location>
        <begin position="469"/>
        <end position="491"/>
    </location>
</feature>
<feature type="transmembrane region" description="Helical" evidence="2">
    <location>
        <begin position="517"/>
        <end position="537"/>
    </location>
</feature>
<feature type="transmembrane region" description="Helical" evidence="2">
    <location>
        <begin position="248"/>
        <end position="268"/>
    </location>
</feature>
<sequence>MLDVPQTVRVTGDERAAIHRRVDDVDAESRGESGAGRPVPEAYVWCQSRYEHVARASWLVLLPFALINLAHWMLPAAGGHVRAIRLYGLLVRLTALTLTVLLVAASCEVVLDLAAWQCAGSRVCAQEHSWLRFLSPVGSAGGWWSQPGRRLVMAALAPAAFIGLLWWLSCRTWSAYESQQPVPRSAGSDDDNDHGSALSRPGFWYGQRLVARLRAAHVAAGFLTVAAAVGTSAGRYDRASGHRAGLEVLSWVFDTALCVGAVVVLWVVCRRGRSEHRLDRQIDTLVMRYLPTAALVLLAAAMLYAGWSRPDWRSSGRMPGGAAFSIIAIVQCVFVIALGVVARLLYRSRPDPRTALRGLAGPAVALLACTLGAVLSGGMAQRAGDWLNNTDESIAGPPVLLTWQASAAPPLLLVLLAVFAWLAWRTRQVSRQERAHVESDYPGEIRDTVRTRRIASKRARAALIDRSPLVIGVASGGSLALCMAGLTGAFVTEKGPSEAAQGAGGLVQGTAEAAQALGSWLMVVGFLLFLAWSHHAYKGQAGRRTITVLDMGTFWPRAAHPLAPPCYAERAVPDVAWRITTWSQTTGGRLALSAHGQGSVLVAAAICQLSPSLRRRVALQTYGSPLERLYGRWFPAHFGPASLTALHGSVQGWRNLYRLTDPVGGPIRLAGDHGPAVDRAPLVDPLALGRTAQHPLPAPILGNVGYQTDPAFAEEEAKLLAGLRPAVTPRSASALPAAAPGGDARTGPPQPPSPSA</sequence>
<dbReference type="RefSeq" id="WP_369276458.1">
    <property type="nucleotide sequence ID" value="NZ_CP163432.1"/>
</dbReference>
<feature type="transmembrane region" description="Helical" evidence="2">
    <location>
        <begin position="56"/>
        <end position="74"/>
    </location>
</feature>
<evidence type="ECO:0000256" key="1">
    <source>
        <dbReference type="SAM" id="MobiDB-lite"/>
    </source>
</evidence>
<reference evidence="3" key="1">
    <citation type="submission" date="2024-07" db="EMBL/GenBank/DDBJ databases">
        <authorList>
            <person name="Yu S.T."/>
        </authorList>
    </citation>
    <scope>NUCLEOTIDE SEQUENCE</scope>
    <source>
        <strain evidence="3">R11</strain>
    </source>
</reference>
<feature type="transmembrane region" description="Helical" evidence="2">
    <location>
        <begin position="289"/>
        <end position="307"/>
    </location>
</feature>
<feature type="transmembrane region" description="Helical" evidence="2">
    <location>
        <begin position="215"/>
        <end position="236"/>
    </location>
</feature>
<keyword evidence="2" id="KW-0472">Membrane</keyword>
<feature type="compositionally biased region" description="Low complexity" evidence="1">
    <location>
        <begin position="731"/>
        <end position="743"/>
    </location>
</feature>
<name>A0AB39NE54_9ACTN</name>
<keyword evidence="2" id="KW-1133">Transmembrane helix</keyword>
<feature type="transmembrane region" description="Helical" evidence="2">
    <location>
        <begin position="358"/>
        <end position="380"/>
    </location>
</feature>